<sequence length="167" mass="19152">RNTYLTGTIRKNSKELSKSLINRKLQPKEIIYFRKNNVLLVGFREKKSSKPVYCLSTAVHAENKIIRSKRGTEVEKPLLVAEYNAYMGGVDVKDKCIYHATCSRPTRRYWKNIFSNFLDMALHNSYILYKANTDKPLSKRNFLCRIVDDLCSQPGPAPRQPPEPGAG</sequence>
<dbReference type="PANTHER" id="PTHR46599:SF3">
    <property type="entry name" value="PIGGYBAC TRANSPOSABLE ELEMENT-DERIVED PROTEIN 4"/>
    <property type="match status" value="1"/>
</dbReference>
<reference evidence="2" key="1">
    <citation type="submission" date="2015-11" db="EMBL/GenBank/DDBJ databases">
        <title>De novo transcriptome assembly of four potential Pierce s Disease insect vectors from Arizona vineyards.</title>
        <authorList>
            <person name="Tassone E.E."/>
        </authorList>
    </citation>
    <scope>NUCLEOTIDE SEQUENCE</scope>
</reference>
<feature type="non-terminal residue" evidence="2">
    <location>
        <position position="1"/>
    </location>
</feature>
<protein>
    <recommendedName>
        <fullName evidence="1">PiggyBac transposable element-derived protein domain-containing protein</fullName>
    </recommendedName>
</protein>
<name>A0A1B6EW72_9HEMI</name>
<dbReference type="AlphaFoldDB" id="A0A1B6EW72"/>
<dbReference type="EMBL" id="GECZ01027580">
    <property type="protein sequence ID" value="JAS42189.1"/>
    <property type="molecule type" value="Transcribed_RNA"/>
</dbReference>
<feature type="domain" description="PiggyBac transposable element-derived protein" evidence="1">
    <location>
        <begin position="2"/>
        <end position="126"/>
    </location>
</feature>
<proteinExistence type="predicted"/>
<gene>
    <name evidence="2" type="ORF">g.49953</name>
</gene>
<evidence type="ECO:0000313" key="2">
    <source>
        <dbReference type="EMBL" id="JAS42189.1"/>
    </source>
</evidence>
<accession>A0A1B6EW72</accession>
<dbReference type="Pfam" id="PF13843">
    <property type="entry name" value="DDE_Tnp_1_7"/>
    <property type="match status" value="1"/>
</dbReference>
<dbReference type="InterPro" id="IPR029526">
    <property type="entry name" value="PGBD"/>
</dbReference>
<organism evidence="2">
    <name type="scientific">Cuerna arida</name>
    <dbReference type="NCBI Taxonomy" id="1464854"/>
    <lineage>
        <taxon>Eukaryota</taxon>
        <taxon>Metazoa</taxon>
        <taxon>Ecdysozoa</taxon>
        <taxon>Arthropoda</taxon>
        <taxon>Hexapoda</taxon>
        <taxon>Insecta</taxon>
        <taxon>Pterygota</taxon>
        <taxon>Neoptera</taxon>
        <taxon>Paraneoptera</taxon>
        <taxon>Hemiptera</taxon>
        <taxon>Auchenorrhyncha</taxon>
        <taxon>Membracoidea</taxon>
        <taxon>Cicadellidae</taxon>
        <taxon>Cicadellinae</taxon>
        <taxon>Proconiini</taxon>
        <taxon>Cuerna</taxon>
    </lineage>
</organism>
<evidence type="ECO:0000259" key="1">
    <source>
        <dbReference type="Pfam" id="PF13843"/>
    </source>
</evidence>
<dbReference type="PANTHER" id="PTHR46599">
    <property type="entry name" value="PIGGYBAC TRANSPOSABLE ELEMENT-DERIVED PROTEIN 4"/>
    <property type="match status" value="1"/>
</dbReference>
<feature type="non-terminal residue" evidence="2">
    <location>
        <position position="167"/>
    </location>
</feature>